<keyword evidence="1 2" id="KW-0808">Transferase</keyword>
<dbReference type="RefSeq" id="WP_415866046.1">
    <property type="nucleotide sequence ID" value="NZ_CP134537.1"/>
</dbReference>
<dbReference type="Gene3D" id="3.40.50.300">
    <property type="entry name" value="P-loop containing nucleotide triphosphate hydrolases"/>
    <property type="match status" value="1"/>
</dbReference>
<dbReference type="EC" id="2.8.2.-" evidence="2"/>
<evidence type="ECO:0000256" key="1">
    <source>
        <dbReference type="ARBA" id="ARBA00022679"/>
    </source>
</evidence>
<dbReference type="Proteomes" id="UP001302806">
    <property type="component" value="Chromosome"/>
</dbReference>
<dbReference type="SUPFAM" id="SSF52540">
    <property type="entry name" value="P-loop containing nucleoside triphosphate hydrolases"/>
    <property type="match status" value="1"/>
</dbReference>
<dbReference type="InterPro" id="IPR027417">
    <property type="entry name" value="P-loop_NTPase"/>
</dbReference>
<sequence>MIKKFFKKLNKVFVHFNIHKKIPRILLVTGTGRSGTTMLRKSLGQHNQIYYRGNENNIFLDIVSTFHKNCTMKSRKVAMELSQVQYDVEVKKIIFSILFPALDKNRKYKYFLIASALDSKILEYIKVLFPNIKILQIIRNGIEVVSSRMNYEGFKYDGFENHIEVWNKDIEIGKHCKEIFGDNYKIVKQECFLDSWALKKNLEEIFDWLEVKYDDNVYNSISQTKFHPTVIKIEDAVNLKNRVDRWGMWSEEQKALFKDKALTNMKALGYKIPDY</sequence>
<dbReference type="PANTHER" id="PTHR12788">
    <property type="entry name" value="PROTEIN-TYROSINE SULFOTRANSFERASE 2"/>
    <property type="match status" value="1"/>
</dbReference>
<dbReference type="EMBL" id="CP134537">
    <property type="protein sequence ID" value="WNH09621.1"/>
    <property type="molecule type" value="Genomic_DNA"/>
</dbReference>
<dbReference type="Pfam" id="PF13469">
    <property type="entry name" value="Sulfotransfer_3"/>
    <property type="match status" value="1"/>
</dbReference>
<dbReference type="InterPro" id="IPR026634">
    <property type="entry name" value="TPST-like"/>
</dbReference>
<proteinExistence type="predicted"/>
<organism evidence="2 3">
    <name type="scientific">Thalassobellus suaedae</name>
    <dbReference type="NCBI Taxonomy" id="3074124"/>
    <lineage>
        <taxon>Bacteria</taxon>
        <taxon>Pseudomonadati</taxon>
        <taxon>Bacteroidota</taxon>
        <taxon>Flavobacteriia</taxon>
        <taxon>Flavobacteriales</taxon>
        <taxon>Flavobacteriaceae</taxon>
        <taxon>Thalassobellus</taxon>
    </lineage>
</organism>
<dbReference type="PANTHER" id="PTHR12788:SF10">
    <property type="entry name" value="PROTEIN-TYROSINE SULFOTRANSFERASE"/>
    <property type="match status" value="1"/>
</dbReference>
<gene>
    <name evidence="2" type="ORF">RHP51_02525</name>
</gene>
<dbReference type="GO" id="GO:0016740">
    <property type="term" value="F:transferase activity"/>
    <property type="evidence" value="ECO:0007669"/>
    <property type="project" value="UniProtKB-KW"/>
</dbReference>
<protein>
    <submittedName>
        <fullName evidence="2">Sulfotransferase</fullName>
        <ecNumber evidence="2">2.8.2.-</ecNumber>
    </submittedName>
</protein>
<evidence type="ECO:0000313" key="3">
    <source>
        <dbReference type="Proteomes" id="UP001302806"/>
    </source>
</evidence>
<name>A0ABY9XUL0_9FLAO</name>
<evidence type="ECO:0000313" key="2">
    <source>
        <dbReference type="EMBL" id="WNH09621.1"/>
    </source>
</evidence>
<reference evidence="2 3" key="1">
    <citation type="submission" date="2023-09" db="EMBL/GenBank/DDBJ databases">
        <title>Thalassobella suaedae gen. nov., sp. nov., a marine bacterium of the family Flavobacteriaceae isolated from a halophyte Suaeda japonica.</title>
        <authorList>
            <person name="Lee S.Y."/>
            <person name="Hwang C.Y."/>
        </authorList>
    </citation>
    <scope>NUCLEOTIDE SEQUENCE [LARGE SCALE GENOMIC DNA]</scope>
    <source>
        <strain evidence="2 3">HL-DH14</strain>
    </source>
</reference>
<accession>A0ABY9XUL0</accession>